<evidence type="ECO:0000256" key="1">
    <source>
        <dbReference type="SAM" id="SignalP"/>
    </source>
</evidence>
<organism evidence="2 3">
    <name type="scientific">Larkinella terrae</name>
    <dbReference type="NCBI Taxonomy" id="2025311"/>
    <lineage>
        <taxon>Bacteria</taxon>
        <taxon>Pseudomonadati</taxon>
        <taxon>Bacteroidota</taxon>
        <taxon>Cytophagia</taxon>
        <taxon>Cytophagales</taxon>
        <taxon>Spirosomataceae</taxon>
        <taxon>Larkinella</taxon>
    </lineage>
</organism>
<name>A0A7K0EVD5_9BACT</name>
<accession>A0A7K0EVD5</accession>
<sequence length="131" mass="14648">MKRFFAITLLLGASLTATAQVKNQLTNSAWQGSVETSKVVEVVLQYGADTMRMYTVADKQLLETMTYMMKGDSLIWQKVSGTSPCDTQAIGIYQVVIKNEEMLLKLLKDDCRLRSGSLLPKPFKKIAYSSK</sequence>
<keyword evidence="1" id="KW-0732">Signal</keyword>
<proteinExistence type="predicted"/>
<dbReference type="EMBL" id="WJXZ01000018">
    <property type="protein sequence ID" value="MRS65770.1"/>
    <property type="molecule type" value="Genomic_DNA"/>
</dbReference>
<reference evidence="2 3" key="1">
    <citation type="journal article" date="2018" name="Antonie Van Leeuwenhoek">
        <title>Larkinella terrae sp. nov., isolated from soil on Jeju Island, South Korea.</title>
        <authorList>
            <person name="Ten L.N."/>
            <person name="Jeon J."/>
            <person name="Park S.J."/>
            <person name="Park S."/>
            <person name="Lee S.Y."/>
            <person name="Kim M.K."/>
            <person name="Jung H.Y."/>
        </authorList>
    </citation>
    <scope>NUCLEOTIDE SEQUENCE [LARGE SCALE GENOMIC DNA]</scope>
    <source>
        <strain evidence="2 3">KCTC 52001</strain>
    </source>
</reference>
<gene>
    <name evidence="2" type="ORF">GJJ30_31070</name>
</gene>
<comment type="caution">
    <text evidence="2">The sequence shown here is derived from an EMBL/GenBank/DDBJ whole genome shotgun (WGS) entry which is preliminary data.</text>
</comment>
<keyword evidence="3" id="KW-1185">Reference proteome</keyword>
<dbReference type="RefSeq" id="WP_154179140.1">
    <property type="nucleotide sequence ID" value="NZ_WJXZ01000018.1"/>
</dbReference>
<dbReference type="Proteomes" id="UP000441754">
    <property type="component" value="Unassembled WGS sequence"/>
</dbReference>
<feature type="signal peptide" evidence="1">
    <location>
        <begin position="1"/>
        <end position="19"/>
    </location>
</feature>
<evidence type="ECO:0000313" key="2">
    <source>
        <dbReference type="EMBL" id="MRS65770.1"/>
    </source>
</evidence>
<dbReference type="OrthoDB" id="1260349at2"/>
<dbReference type="AlphaFoldDB" id="A0A7K0EVD5"/>
<protein>
    <submittedName>
        <fullName evidence="2">Uncharacterized protein</fullName>
    </submittedName>
</protein>
<evidence type="ECO:0000313" key="3">
    <source>
        <dbReference type="Proteomes" id="UP000441754"/>
    </source>
</evidence>
<feature type="chain" id="PRO_5029759769" evidence="1">
    <location>
        <begin position="20"/>
        <end position="131"/>
    </location>
</feature>